<organism evidence="1 2">
    <name type="scientific">Winkia neuii subsp. anitrata</name>
    <dbReference type="NCBI Taxonomy" id="29318"/>
    <lineage>
        <taxon>Bacteria</taxon>
        <taxon>Bacillati</taxon>
        <taxon>Actinomycetota</taxon>
        <taxon>Actinomycetes</taxon>
        <taxon>Actinomycetales</taxon>
        <taxon>Actinomycetaceae</taxon>
        <taxon>Winkia</taxon>
    </lineage>
</organism>
<sequence>MQKLVFLDVDGTLINSSQQAPRSAVEACQRAAQNGHKLFMCTGRSYPEVYPWLWDLGISGLVGANGTYVTCEDEVIFDERISDEDIIEISNFINSVGGYWIWQGPDRIMPSKEFLDSYSGAGADRIAGDWTPYLHQVAPYLKTGTPTSCGKCTFTLPPTASASLEDVIEHFGDRFTIVAGSVTAEGTEGGELVPANISKASGVRQVVMHLDIPLEQTIGIGDSANDGPMMKTVGTSIAMGNAIDEIKEISKWTTTSVDEDGIKNAFEYLKLI</sequence>
<dbReference type="InterPro" id="IPR000150">
    <property type="entry name" value="Cof"/>
</dbReference>
<reference evidence="1" key="1">
    <citation type="submission" date="2023-01" db="EMBL/GenBank/DDBJ databases">
        <title>Comparative Genomic Analysis of the Clinically-Derived Winkia Strain NY0527 Provides Evidence into the Taxonomic Reassignment of Winkia neuii and Characterizes Their Virulence Traits.</title>
        <authorList>
            <person name="Cai X."/>
            <person name="Peng Y."/>
            <person name="Li M."/>
            <person name="Qiu Y."/>
            <person name="Wang Y."/>
            <person name="Xu L."/>
            <person name="Hou Q."/>
        </authorList>
    </citation>
    <scope>NUCLEOTIDE SEQUENCE</scope>
    <source>
        <strain evidence="1">NY0527</strain>
    </source>
</reference>
<evidence type="ECO:0000313" key="2">
    <source>
        <dbReference type="Proteomes" id="UP001211044"/>
    </source>
</evidence>
<name>A0AB38XQH5_9ACTO</name>
<dbReference type="PANTHER" id="PTHR10000:SF25">
    <property type="entry name" value="PHOSPHATASE YKRA-RELATED"/>
    <property type="match status" value="1"/>
</dbReference>
<dbReference type="NCBIfam" id="TIGR00099">
    <property type="entry name" value="Cof-subfamily"/>
    <property type="match status" value="1"/>
</dbReference>
<dbReference type="KEGG" id="wne:PIG85_02850"/>
<dbReference type="AlphaFoldDB" id="A0AB38XQH5"/>
<dbReference type="PANTHER" id="PTHR10000">
    <property type="entry name" value="PHOSPHOSERINE PHOSPHATASE"/>
    <property type="match status" value="1"/>
</dbReference>
<dbReference type="Gene3D" id="3.40.50.1000">
    <property type="entry name" value="HAD superfamily/HAD-like"/>
    <property type="match status" value="1"/>
</dbReference>
<dbReference type="EMBL" id="CP116394">
    <property type="protein sequence ID" value="WCE46600.1"/>
    <property type="molecule type" value="Genomic_DNA"/>
</dbReference>
<keyword evidence="1" id="KW-0378">Hydrolase</keyword>
<dbReference type="InterPro" id="IPR036412">
    <property type="entry name" value="HAD-like_sf"/>
</dbReference>
<accession>A0AB38XQH5</accession>
<dbReference type="Pfam" id="PF08282">
    <property type="entry name" value="Hydrolase_3"/>
    <property type="match status" value="1"/>
</dbReference>
<dbReference type="PROSITE" id="PS01229">
    <property type="entry name" value="COF_2"/>
    <property type="match status" value="1"/>
</dbReference>
<gene>
    <name evidence="1" type="ORF">PIG85_02850</name>
</gene>
<dbReference type="GO" id="GO:0016791">
    <property type="term" value="F:phosphatase activity"/>
    <property type="evidence" value="ECO:0007669"/>
    <property type="project" value="UniProtKB-ARBA"/>
</dbReference>
<dbReference type="GO" id="GO:0005829">
    <property type="term" value="C:cytosol"/>
    <property type="evidence" value="ECO:0007669"/>
    <property type="project" value="TreeGrafter"/>
</dbReference>
<dbReference type="SFLD" id="SFLDG01140">
    <property type="entry name" value="C2.B:_Phosphomannomutase_and_P"/>
    <property type="match status" value="1"/>
</dbReference>
<dbReference type="SFLD" id="SFLDS00003">
    <property type="entry name" value="Haloacid_Dehalogenase"/>
    <property type="match status" value="1"/>
</dbReference>
<evidence type="ECO:0000313" key="1">
    <source>
        <dbReference type="EMBL" id="WCE46600.1"/>
    </source>
</evidence>
<dbReference type="Proteomes" id="UP001211044">
    <property type="component" value="Chromosome"/>
</dbReference>
<dbReference type="Gene3D" id="3.30.1240.10">
    <property type="match status" value="1"/>
</dbReference>
<proteinExistence type="predicted"/>
<protein>
    <submittedName>
        <fullName evidence="1">HAD family hydrolase</fullName>
    </submittedName>
</protein>
<dbReference type="InterPro" id="IPR023214">
    <property type="entry name" value="HAD_sf"/>
</dbReference>
<dbReference type="RefSeq" id="WP_004805708.1">
    <property type="nucleotide sequence ID" value="NZ_CP116394.1"/>
</dbReference>
<dbReference type="SUPFAM" id="SSF56784">
    <property type="entry name" value="HAD-like"/>
    <property type="match status" value="1"/>
</dbReference>
<dbReference type="GO" id="GO:0000287">
    <property type="term" value="F:magnesium ion binding"/>
    <property type="evidence" value="ECO:0007669"/>
    <property type="project" value="TreeGrafter"/>
</dbReference>